<sequence length="91" mass="10959">DSIYFMVRRLRYLQQPIDYFLEHPNNKELRRHKLSTTEWLVLRDCKVMLMVPHIALQSMSSERLPVLCGTIIIFKQFIAKWKSLQNSQPRL</sequence>
<dbReference type="RefSeq" id="XP_041296080.1">
    <property type="nucleotide sequence ID" value="XM_041430528.1"/>
</dbReference>
<feature type="non-terminal residue" evidence="1">
    <location>
        <position position="91"/>
    </location>
</feature>
<reference evidence="1" key="1">
    <citation type="journal article" date="2020" name="New Phytol.">
        <title>Comparative genomics reveals dynamic genome evolution in host specialist ectomycorrhizal fungi.</title>
        <authorList>
            <person name="Lofgren L.A."/>
            <person name="Nguyen N.H."/>
            <person name="Vilgalys R."/>
            <person name="Ruytinx J."/>
            <person name="Liao H.L."/>
            <person name="Branco S."/>
            <person name="Kuo A."/>
            <person name="LaButti K."/>
            <person name="Lipzen A."/>
            <person name="Andreopoulos W."/>
            <person name="Pangilinan J."/>
            <person name="Riley R."/>
            <person name="Hundley H."/>
            <person name="Na H."/>
            <person name="Barry K."/>
            <person name="Grigoriev I.V."/>
            <person name="Stajich J.E."/>
            <person name="Kennedy P.G."/>
        </authorList>
    </citation>
    <scope>NUCLEOTIDE SEQUENCE</scope>
    <source>
        <strain evidence="1">FC423</strain>
    </source>
</reference>
<dbReference type="AlphaFoldDB" id="A0A9P7JX56"/>
<comment type="caution">
    <text evidence="1">The sequence shown here is derived from an EMBL/GenBank/DDBJ whole genome shotgun (WGS) entry which is preliminary data.</text>
</comment>
<dbReference type="EMBL" id="JABBWM010000011">
    <property type="protein sequence ID" value="KAG2113786.1"/>
    <property type="molecule type" value="Genomic_DNA"/>
</dbReference>
<evidence type="ECO:0000313" key="2">
    <source>
        <dbReference type="Proteomes" id="UP000823399"/>
    </source>
</evidence>
<keyword evidence="2" id="KW-1185">Reference proteome</keyword>
<accession>A0A9P7JX56</accession>
<protein>
    <submittedName>
        <fullName evidence="1">Uncharacterized protein</fullName>
    </submittedName>
</protein>
<dbReference type="GeneID" id="64692787"/>
<dbReference type="OrthoDB" id="2790258at2759"/>
<dbReference type="Proteomes" id="UP000823399">
    <property type="component" value="Unassembled WGS sequence"/>
</dbReference>
<evidence type="ECO:0000313" key="1">
    <source>
        <dbReference type="EMBL" id="KAG2113786.1"/>
    </source>
</evidence>
<gene>
    <name evidence="1" type="ORF">F5147DRAFT_557522</name>
</gene>
<proteinExistence type="predicted"/>
<feature type="non-terminal residue" evidence="1">
    <location>
        <position position="1"/>
    </location>
</feature>
<name>A0A9P7JX56_9AGAM</name>
<organism evidence="1 2">
    <name type="scientific">Suillus discolor</name>
    <dbReference type="NCBI Taxonomy" id="1912936"/>
    <lineage>
        <taxon>Eukaryota</taxon>
        <taxon>Fungi</taxon>
        <taxon>Dikarya</taxon>
        <taxon>Basidiomycota</taxon>
        <taxon>Agaricomycotina</taxon>
        <taxon>Agaricomycetes</taxon>
        <taxon>Agaricomycetidae</taxon>
        <taxon>Boletales</taxon>
        <taxon>Suillineae</taxon>
        <taxon>Suillaceae</taxon>
        <taxon>Suillus</taxon>
    </lineage>
</organism>